<protein>
    <submittedName>
        <fullName evidence="2">VOC family virulence protein</fullName>
    </submittedName>
</protein>
<dbReference type="AlphaFoldDB" id="A0A350P9A5"/>
<evidence type="ECO:0000259" key="1">
    <source>
        <dbReference type="PROSITE" id="PS51819"/>
    </source>
</evidence>
<organism evidence="2 3">
    <name type="scientific">Alteromonas australica</name>
    <dbReference type="NCBI Taxonomy" id="589873"/>
    <lineage>
        <taxon>Bacteria</taxon>
        <taxon>Pseudomonadati</taxon>
        <taxon>Pseudomonadota</taxon>
        <taxon>Gammaproteobacteria</taxon>
        <taxon>Alteromonadales</taxon>
        <taxon>Alteromonadaceae</taxon>
        <taxon>Alteromonas/Salinimonas group</taxon>
        <taxon>Alteromonas</taxon>
    </lineage>
</organism>
<name>A0A350P9A5_9ALTE</name>
<dbReference type="InterPro" id="IPR037523">
    <property type="entry name" value="VOC_core"/>
</dbReference>
<evidence type="ECO:0000313" key="2">
    <source>
        <dbReference type="EMBL" id="HAW77872.1"/>
    </source>
</evidence>
<dbReference type="InterPro" id="IPR050383">
    <property type="entry name" value="GlyoxalaseI/FosfomycinResist"/>
</dbReference>
<dbReference type="Gene3D" id="3.10.180.10">
    <property type="entry name" value="2,3-Dihydroxybiphenyl 1,2-Dioxygenase, domain 1"/>
    <property type="match status" value="1"/>
</dbReference>
<dbReference type="RefSeq" id="WP_292950410.1">
    <property type="nucleotide sequence ID" value="NZ_CALBIY010000007.1"/>
</dbReference>
<dbReference type="InterPro" id="IPR004360">
    <property type="entry name" value="Glyas_Fos-R_dOase_dom"/>
</dbReference>
<feature type="domain" description="VOC" evidence="1">
    <location>
        <begin position="6"/>
        <end position="126"/>
    </location>
</feature>
<gene>
    <name evidence="2" type="ORF">DCW74_19320</name>
</gene>
<dbReference type="EMBL" id="DNAN01000675">
    <property type="protein sequence ID" value="HAW77872.1"/>
    <property type="molecule type" value="Genomic_DNA"/>
</dbReference>
<reference evidence="2 3" key="1">
    <citation type="journal article" date="2018" name="Nat. Biotechnol.">
        <title>A standardized bacterial taxonomy based on genome phylogeny substantially revises the tree of life.</title>
        <authorList>
            <person name="Parks D.H."/>
            <person name="Chuvochina M."/>
            <person name="Waite D.W."/>
            <person name="Rinke C."/>
            <person name="Skarshewski A."/>
            <person name="Chaumeil P.A."/>
            <person name="Hugenholtz P."/>
        </authorList>
    </citation>
    <scope>NUCLEOTIDE SEQUENCE [LARGE SCALE GENOMIC DNA]</scope>
    <source>
        <strain evidence="2">UBA11978</strain>
    </source>
</reference>
<dbReference type="PANTHER" id="PTHR21366:SF14">
    <property type="entry name" value="GLYOXALASE DOMAIN-CONTAINING PROTEIN 5"/>
    <property type="match status" value="1"/>
</dbReference>
<proteinExistence type="predicted"/>
<dbReference type="SUPFAM" id="SSF54593">
    <property type="entry name" value="Glyoxalase/Bleomycin resistance protein/Dihydroxybiphenyl dioxygenase"/>
    <property type="match status" value="1"/>
</dbReference>
<sequence length="129" mass="14124">MISISHIDHFVLTVHSIEATCDFYSQVLGMECIEFSEGRKALKFGNQKINLHLKGKEFKPHASHPKSGSADICFITDCPIKDVVSSLTAASIQIECGPIGRTGAEGKIESVYIRDPDGNLLEISNYLTV</sequence>
<evidence type="ECO:0000313" key="3">
    <source>
        <dbReference type="Proteomes" id="UP000263517"/>
    </source>
</evidence>
<dbReference type="InterPro" id="IPR029068">
    <property type="entry name" value="Glyas_Bleomycin-R_OHBP_Dase"/>
</dbReference>
<accession>A0A350P9A5</accession>
<comment type="caution">
    <text evidence="2">The sequence shown here is derived from an EMBL/GenBank/DDBJ whole genome shotgun (WGS) entry which is preliminary data.</text>
</comment>
<dbReference type="CDD" id="cd07253">
    <property type="entry name" value="GLOD5"/>
    <property type="match status" value="1"/>
</dbReference>
<dbReference type="Proteomes" id="UP000263517">
    <property type="component" value="Unassembled WGS sequence"/>
</dbReference>
<dbReference type="PANTHER" id="PTHR21366">
    <property type="entry name" value="GLYOXALASE FAMILY PROTEIN"/>
    <property type="match status" value="1"/>
</dbReference>
<dbReference type="PROSITE" id="PS51819">
    <property type="entry name" value="VOC"/>
    <property type="match status" value="1"/>
</dbReference>
<dbReference type="Pfam" id="PF00903">
    <property type="entry name" value="Glyoxalase"/>
    <property type="match status" value="1"/>
</dbReference>